<evidence type="ECO:0000313" key="1">
    <source>
        <dbReference type="EMBL" id="NNA43829.1"/>
    </source>
</evidence>
<evidence type="ECO:0008006" key="3">
    <source>
        <dbReference type="Google" id="ProtNLM"/>
    </source>
</evidence>
<evidence type="ECO:0000313" key="2">
    <source>
        <dbReference type="Proteomes" id="UP000583279"/>
    </source>
</evidence>
<dbReference type="Proteomes" id="UP000583279">
    <property type="component" value="Unassembled WGS sequence"/>
</dbReference>
<dbReference type="RefSeq" id="WP_169855474.1">
    <property type="nucleotide sequence ID" value="NZ_JAAQYK010000002.1"/>
</dbReference>
<dbReference type="Gene3D" id="3.30.420.280">
    <property type="match status" value="1"/>
</dbReference>
<proteinExistence type="predicted"/>
<comment type="caution">
    <text evidence="1">The sequence shown here is derived from an EMBL/GenBank/DDBJ whole genome shotgun (WGS) entry which is preliminary data.</text>
</comment>
<dbReference type="EMBL" id="JAAQYK010000002">
    <property type="protein sequence ID" value="NNA43829.1"/>
    <property type="molecule type" value="Genomic_DNA"/>
</dbReference>
<name>A0A7Y1LD27_9PSED</name>
<gene>
    <name evidence="1" type="ORF">HBO18_06755</name>
</gene>
<accession>A0A7Y1LD27</accession>
<reference evidence="1 2" key="1">
    <citation type="journal article" date="2020" name="Front. Microbiol.">
        <title>Genetic Organization of the aprX-lipA2 Operon Affects the Proteolytic Potential of Pseudomonas Species in Milk.</title>
        <authorList>
            <person name="Maier C."/>
            <person name="Huptas C."/>
            <person name="von Neubeck M."/>
            <person name="Scherer S."/>
            <person name="Wenning M."/>
            <person name="Lucking G."/>
        </authorList>
    </citation>
    <scope>NUCLEOTIDE SEQUENCE [LARGE SCALE GENOMIC DNA]</scope>
    <source>
        <strain evidence="1 2">WS 4997</strain>
    </source>
</reference>
<protein>
    <recommendedName>
        <fullName evidence="3">Terminase</fullName>
    </recommendedName>
</protein>
<dbReference type="Gene3D" id="3.40.50.300">
    <property type="entry name" value="P-loop containing nucleotide triphosphate hydrolases"/>
    <property type="match status" value="1"/>
</dbReference>
<sequence>MSSAGNIKHIAKAVRNVVWQPTKNAKGGFSSQEVFLAVGQPQTLVQEVLFHGSRGNGKSACLLMGFAQHVGKGWGSYWRGVILRRQCSALNDLIEESHKIFPRIFPGASYNISKREWRFPTGEVLIFQFIEKIQQYEAKFHGQQYTYIGFDELTTWATDEIYERLLSTLRTAYQPTQQQPLMPPKQVRAMTNPWGIGKRWVKERFIDGKRSGQIEVIKKKLLTDDGKTVETAWKRVAIFGTIFENNYVDLEYKAWLMGIADPVLRESWLLGNWEVVDDSAMFAKVWNRDVLLIEPFTIPAGWKVERSFDFGQSTPFCCLWTAEANGESVTVNGKTFCPPKGSIIVVGEDYGTPLNPDGSQQKRDLGLFLSTGKMGQRLKDREIRLQQSILRNHPVVRPGPADNQIFNGSRVDNGNAPTVAKELASAGMTFVQSDKSAGSRVTSAQLMYERLQATIDDSPDKPHIYFFTNCKFLNKSIPDLYRDEDQPDSVKKGADDHAWDALAYRLTWKRPVTSIQQGIR</sequence>
<organism evidence="1 2">
    <name type="scientific">Pseudomonas lactis</name>
    <dbReference type="NCBI Taxonomy" id="1615674"/>
    <lineage>
        <taxon>Bacteria</taxon>
        <taxon>Pseudomonadati</taxon>
        <taxon>Pseudomonadota</taxon>
        <taxon>Gammaproteobacteria</taxon>
        <taxon>Pseudomonadales</taxon>
        <taxon>Pseudomonadaceae</taxon>
        <taxon>Pseudomonas</taxon>
    </lineage>
</organism>
<dbReference type="AlphaFoldDB" id="A0A7Y1LD27"/>
<dbReference type="InterPro" id="IPR027417">
    <property type="entry name" value="P-loop_NTPase"/>
</dbReference>